<dbReference type="Proteomes" id="UP000027265">
    <property type="component" value="Unassembled WGS sequence"/>
</dbReference>
<sequence>MVELDSGGSLPDNPFESVAFLRQKYRDVHDFDPFVPDSAVALKVALATIGQHQLVGTRISSVLGRYLLLVLSEGHWRCTTEIWDKEQRSSTIDVGLSLTAKGTSVPERRCSLYDRVRARAYKAFWFWRAVSVFLRVSNLLDMLDEKFSNARGDTDITQEDVKDGEELLDKLANAESRYSCLHEQKITGDLLERSHVMMFLSYLVDGPKFPATAGIRAKAKGLLEKWEHIMPPEWETRIYEQPA</sequence>
<dbReference type="AlphaFoldDB" id="A0A067PX10"/>
<dbReference type="HOGENOM" id="CLU_072363_0_0_1"/>
<accession>A0A067PX10</accession>
<dbReference type="EMBL" id="KL197717">
    <property type="protein sequence ID" value="KDQ58390.1"/>
    <property type="molecule type" value="Genomic_DNA"/>
</dbReference>
<proteinExistence type="predicted"/>
<reference evidence="2" key="1">
    <citation type="journal article" date="2014" name="Proc. Natl. Acad. Sci. U.S.A.">
        <title>Extensive sampling of basidiomycete genomes demonstrates inadequacy of the white-rot/brown-rot paradigm for wood decay fungi.</title>
        <authorList>
            <person name="Riley R."/>
            <person name="Salamov A.A."/>
            <person name="Brown D.W."/>
            <person name="Nagy L.G."/>
            <person name="Floudas D."/>
            <person name="Held B.W."/>
            <person name="Levasseur A."/>
            <person name="Lombard V."/>
            <person name="Morin E."/>
            <person name="Otillar R."/>
            <person name="Lindquist E.A."/>
            <person name="Sun H."/>
            <person name="LaButti K.M."/>
            <person name="Schmutz J."/>
            <person name="Jabbour D."/>
            <person name="Luo H."/>
            <person name="Baker S.E."/>
            <person name="Pisabarro A.G."/>
            <person name="Walton J.D."/>
            <person name="Blanchette R.A."/>
            <person name="Henrissat B."/>
            <person name="Martin F."/>
            <person name="Cullen D."/>
            <person name="Hibbett D.S."/>
            <person name="Grigoriev I.V."/>
        </authorList>
    </citation>
    <scope>NUCLEOTIDE SEQUENCE [LARGE SCALE GENOMIC DNA]</scope>
    <source>
        <strain evidence="2">MUCL 33604</strain>
    </source>
</reference>
<keyword evidence="2" id="KW-1185">Reference proteome</keyword>
<evidence type="ECO:0000313" key="1">
    <source>
        <dbReference type="EMBL" id="KDQ58390.1"/>
    </source>
</evidence>
<organism evidence="1 2">
    <name type="scientific">Jaapia argillacea MUCL 33604</name>
    <dbReference type="NCBI Taxonomy" id="933084"/>
    <lineage>
        <taxon>Eukaryota</taxon>
        <taxon>Fungi</taxon>
        <taxon>Dikarya</taxon>
        <taxon>Basidiomycota</taxon>
        <taxon>Agaricomycotina</taxon>
        <taxon>Agaricomycetes</taxon>
        <taxon>Agaricomycetidae</taxon>
        <taxon>Jaapiales</taxon>
        <taxon>Jaapiaceae</taxon>
        <taxon>Jaapia</taxon>
    </lineage>
</organism>
<gene>
    <name evidence="1" type="ORF">JAAARDRAFT_206322</name>
</gene>
<dbReference type="InParanoid" id="A0A067PX10"/>
<name>A0A067PX10_9AGAM</name>
<evidence type="ECO:0000313" key="2">
    <source>
        <dbReference type="Proteomes" id="UP000027265"/>
    </source>
</evidence>
<protein>
    <submittedName>
        <fullName evidence="1">Uncharacterized protein</fullName>
    </submittedName>
</protein>